<evidence type="ECO:0000313" key="2">
    <source>
        <dbReference type="Proteomes" id="UP001145114"/>
    </source>
</evidence>
<dbReference type="Proteomes" id="UP001145114">
    <property type="component" value="Unassembled WGS sequence"/>
</dbReference>
<feature type="non-terminal residue" evidence="1">
    <location>
        <position position="1"/>
    </location>
</feature>
<proteinExistence type="predicted"/>
<evidence type="ECO:0000313" key="1">
    <source>
        <dbReference type="EMBL" id="KAJ1676542.1"/>
    </source>
</evidence>
<protein>
    <submittedName>
        <fullName evidence="1">Uncharacterized protein</fullName>
    </submittedName>
</protein>
<gene>
    <name evidence="1" type="ORF">EV182_007994</name>
</gene>
<keyword evidence="2" id="KW-1185">Reference proteome</keyword>
<dbReference type="EMBL" id="JAMZIH010003931">
    <property type="protein sequence ID" value="KAJ1676542.1"/>
    <property type="molecule type" value="Genomic_DNA"/>
</dbReference>
<organism evidence="1 2">
    <name type="scientific">Spiromyces aspiralis</name>
    <dbReference type="NCBI Taxonomy" id="68401"/>
    <lineage>
        <taxon>Eukaryota</taxon>
        <taxon>Fungi</taxon>
        <taxon>Fungi incertae sedis</taxon>
        <taxon>Zoopagomycota</taxon>
        <taxon>Kickxellomycotina</taxon>
        <taxon>Kickxellomycetes</taxon>
        <taxon>Kickxellales</taxon>
        <taxon>Kickxellaceae</taxon>
        <taxon>Spiromyces</taxon>
    </lineage>
</organism>
<reference evidence="1" key="1">
    <citation type="submission" date="2022-06" db="EMBL/GenBank/DDBJ databases">
        <title>Phylogenomic reconstructions and comparative analyses of Kickxellomycotina fungi.</title>
        <authorList>
            <person name="Reynolds N.K."/>
            <person name="Stajich J.E."/>
            <person name="Barry K."/>
            <person name="Grigoriev I.V."/>
            <person name="Crous P."/>
            <person name="Smith M.E."/>
        </authorList>
    </citation>
    <scope>NUCLEOTIDE SEQUENCE</scope>
    <source>
        <strain evidence="1">RSA 2271</strain>
    </source>
</reference>
<accession>A0ACC1HMN7</accession>
<name>A0ACC1HMN7_9FUNG</name>
<feature type="non-terminal residue" evidence="1">
    <location>
        <position position="257"/>
    </location>
</feature>
<sequence length="257" mass="27700">IGSGSEIGGEDKVTSGRSDEAESTSRRSSARLTEDIFDPLGKPLLIDISLTPLMPPDTVINSNAMLQPGTPTNENHSAMPGSDPPSSAMMGDGSRDSLALKPHHRFENNQSNDSLGSQISRPFRELVNKVEYKLASRHGAGKSKAPAAPHLPKRPHSRLGSLRSSIDSRAASARDLPALHITTPSHSVSNFHDPNTPIAKHDSKERDPNSLFAPDSAMAMTSDSIDNLSGLDQHDLMTKRPSTAIRLSEAKSWFRSK</sequence>
<comment type="caution">
    <text evidence="1">The sequence shown here is derived from an EMBL/GenBank/DDBJ whole genome shotgun (WGS) entry which is preliminary data.</text>
</comment>